<name>A0A4S5E2F6_9MICC</name>
<dbReference type="CDD" id="cd00407">
    <property type="entry name" value="Urease_beta"/>
    <property type="match status" value="1"/>
</dbReference>
<comment type="caution">
    <text evidence="4">The sequence shown here is derived from an EMBL/GenBank/DDBJ whole genome shotgun (WGS) entry which is preliminary data.</text>
</comment>
<keyword evidence="1 3" id="KW-0378">Hydrolase</keyword>
<dbReference type="UniPathway" id="UPA00258">
    <property type="reaction ID" value="UER00370"/>
</dbReference>
<dbReference type="SUPFAM" id="SSF51278">
    <property type="entry name" value="Urease, beta-subunit"/>
    <property type="match status" value="1"/>
</dbReference>
<comment type="catalytic activity">
    <reaction evidence="2 3">
        <text>urea + 2 H2O + H(+) = hydrogencarbonate + 2 NH4(+)</text>
        <dbReference type="Rhea" id="RHEA:20557"/>
        <dbReference type="ChEBI" id="CHEBI:15377"/>
        <dbReference type="ChEBI" id="CHEBI:15378"/>
        <dbReference type="ChEBI" id="CHEBI:16199"/>
        <dbReference type="ChEBI" id="CHEBI:17544"/>
        <dbReference type="ChEBI" id="CHEBI:28938"/>
        <dbReference type="EC" id="3.5.1.5"/>
    </reaction>
</comment>
<dbReference type="EMBL" id="SSWH01000011">
    <property type="protein sequence ID" value="THJ65530.1"/>
    <property type="molecule type" value="Genomic_DNA"/>
</dbReference>
<gene>
    <name evidence="3" type="primary">ureB</name>
    <name evidence="4" type="ORF">E8P82_11985</name>
</gene>
<proteinExistence type="inferred from homology"/>
<comment type="similarity">
    <text evidence="3">Belongs to the urease beta subunit family.</text>
</comment>
<dbReference type="Pfam" id="PF00699">
    <property type="entry name" value="Urease_beta"/>
    <property type="match status" value="1"/>
</dbReference>
<dbReference type="GO" id="GO:0009039">
    <property type="term" value="F:urease activity"/>
    <property type="evidence" value="ECO:0007669"/>
    <property type="project" value="UniProtKB-UniRule"/>
</dbReference>
<dbReference type="PANTHER" id="PTHR33569">
    <property type="entry name" value="UREASE"/>
    <property type="match status" value="1"/>
</dbReference>
<dbReference type="EC" id="3.5.1.5" evidence="3"/>
<evidence type="ECO:0000256" key="1">
    <source>
        <dbReference type="ARBA" id="ARBA00022801"/>
    </source>
</evidence>
<dbReference type="InterPro" id="IPR036461">
    <property type="entry name" value="Urease_betasu_sf"/>
</dbReference>
<organism evidence="4 5">
    <name type="scientific">Arthrobacter echini</name>
    <dbReference type="NCBI Taxonomy" id="1529066"/>
    <lineage>
        <taxon>Bacteria</taxon>
        <taxon>Bacillati</taxon>
        <taxon>Actinomycetota</taxon>
        <taxon>Actinomycetes</taxon>
        <taxon>Micrococcales</taxon>
        <taxon>Micrococcaceae</taxon>
        <taxon>Arthrobacter</taxon>
    </lineage>
</organism>
<comment type="subcellular location">
    <subcellularLocation>
        <location evidence="3">Cytoplasm</location>
    </subcellularLocation>
</comment>
<dbReference type="OrthoDB" id="9797217at2"/>
<keyword evidence="5" id="KW-1185">Reference proteome</keyword>
<reference evidence="4 5" key="1">
    <citation type="submission" date="2019-04" db="EMBL/GenBank/DDBJ databases">
        <authorList>
            <person name="Liu Q."/>
            <person name="Xin Y.-H."/>
        </authorList>
    </citation>
    <scope>NUCLEOTIDE SEQUENCE [LARGE SCALE GENOMIC DNA]</scope>
    <source>
        <strain evidence="4 5">AM23</strain>
    </source>
</reference>
<dbReference type="PANTHER" id="PTHR33569:SF1">
    <property type="entry name" value="UREASE"/>
    <property type="match status" value="1"/>
</dbReference>
<evidence type="ECO:0000256" key="3">
    <source>
        <dbReference type="HAMAP-Rule" id="MF_01954"/>
    </source>
</evidence>
<dbReference type="Gene3D" id="2.10.150.10">
    <property type="entry name" value="Urease, beta subunit"/>
    <property type="match status" value="1"/>
</dbReference>
<evidence type="ECO:0000313" key="5">
    <source>
        <dbReference type="Proteomes" id="UP000305233"/>
    </source>
</evidence>
<dbReference type="GO" id="GO:0043419">
    <property type="term" value="P:urea catabolic process"/>
    <property type="evidence" value="ECO:0007669"/>
    <property type="project" value="UniProtKB-UniRule"/>
</dbReference>
<protein>
    <recommendedName>
        <fullName evidence="3">Urease subunit beta</fullName>
        <ecNumber evidence="3">3.5.1.5</ecNumber>
    </recommendedName>
    <alternativeName>
        <fullName evidence="3">Urea amidohydrolase subunit beta</fullName>
    </alternativeName>
</protein>
<evidence type="ECO:0000313" key="4">
    <source>
        <dbReference type="EMBL" id="THJ65530.1"/>
    </source>
</evidence>
<dbReference type="InterPro" id="IPR002019">
    <property type="entry name" value="Urease_beta-like"/>
</dbReference>
<accession>A0A4S5E2F6</accession>
<dbReference type="AlphaFoldDB" id="A0A4S5E2F6"/>
<dbReference type="GO" id="GO:0035550">
    <property type="term" value="C:urease complex"/>
    <property type="evidence" value="ECO:0007669"/>
    <property type="project" value="InterPro"/>
</dbReference>
<dbReference type="NCBIfam" id="TIGR00192">
    <property type="entry name" value="urease_beta"/>
    <property type="match status" value="1"/>
</dbReference>
<comment type="subunit">
    <text evidence="3">Heterotrimer of UreA (gamma), UreB (beta) and UreC (alpha) subunits. Three heterotrimers associate to form the active enzyme.</text>
</comment>
<dbReference type="InterPro" id="IPR050069">
    <property type="entry name" value="Urease_subunit"/>
</dbReference>
<sequence>MVPGELFLADGDIDINVGLEVTTIRVENVADRPVQIGSHFHFAEVNTGLEFDRDAAWGKRLNVLSGGAMRFEPGAAEEVELVPIRGDRIIYGLRGLCGGKLDDQDR</sequence>
<comment type="pathway">
    <text evidence="3">Nitrogen metabolism; urea degradation; CO(2) and NH(3) from urea (urease route): step 1/1.</text>
</comment>
<evidence type="ECO:0000256" key="2">
    <source>
        <dbReference type="ARBA" id="ARBA00047778"/>
    </source>
</evidence>
<dbReference type="NCBIfam" id="NF009682">
    <property type="entry name" value="PRK13203.1"/>
    <property type="match status" value="1"/>
</dbReference>
<keyword evidence="3" id="KW-0963">Cytoplasm</keyword>
<dbReference type="HAMAP" id="MF_01954">
    <property type="entry name" value="Urease_beta"/>
    <property type="match status" value="1"/>
</dbReference>
<dbReference type="Proteomes" id="UP000305233">
    <property type="component" value="Unassembled WGS sequence"/>
</dbReference>